<keyword evidence="3" id="KW-1185">Reference proteome</keyword>
<comment type="caution">
    <text evidence="2">The sequence shown here is derived from an EMBL/GenBank/DDBJ whole genome shotgun (WGS) entry which is preliminary data.</text>
</comment>
<accession>A0A4C1YLT6</accession>
<feature type="region of interest" description="Disordered" evidence="1">
    <location>
        <begin position="48"/>
        <end position="80"/>
    </location>
</feature>
<reference evidence="2 3" key="1">
    <citation type="journal article" date="2019" name="Commun. Biol.">
        <title>The bagworm genome reveals a unique fibroin gene that provides high tensile strength.</title>
        <authorList>
            <person name="Kono N."/>
            <person name="Nakamura H."/>
            <person name="Ohtoshi R."/>
            <person name="Tomita M."/>
            <person name="Numata K."/>
            <person name="Arakawa K."/>
        </authorList>
    </citation>
    <scope>NUCLEOTIDE SEQUENCE [LARGE SCALE GENOMIC DNA]</scope>
</reference>
<evidence type="ECO:0000313" key="3">
    <source>
        <dbReference type="Proteomes" id="UP000299102"/>
    </source>
</evidence>
<evidence type="ECO:0000313" key="2">
    <source>
        <dbReference type="EMBL" id="GBP77108.1"/>
    </source>
</evidence>
<dbReference type="AlphaFoldDB" id="A0A4C1YLT6"/>
<dbReference type="Proteomes" id="UP000299102">
    <property type="component" value="Unassembled WGS sequence"/>
</dbReference>
<sequence>MSGKDRCRNDDVRERCGLLEDVVTRVERGVLRWFRHLEGINESNPTKQIYKAHLGDEKTRRKRGPTADVSPAPAPSGRGRRYAHLHYSLLANYLRPALRPRRPWRRRL</sequence>
<evidence type="ECO:0000256" key="1">
    <source>
        <dbReference type="SAM" id="MobiDB-lite"/>
    </source>
</evidence>
<dbReference type="OrthoDB" id="425681at2759"/>
<dbReference type="EMBL" id="BGZK01001317">
    <property type="protein sequence ID" value="GBP77108.1"/>
    <property type="molecule type" value="Genomic_DNA"/>
</dbReference>
<organism evidence="2 3">
    <name type="scientific">Eumeta variegata</name>
    <name type="common">Bagworm moth</name>
    <name type="synonym">Eumeta japonica</name>
    <dbReference type="NCBI Taxonomy" id="151549"/>
    <lineage>
        <taxon>Eukaryota</taxon>
        <taxon>Metazoa</taxon>
        <taxon>Ecdysozoa</taxon>
        <taxon>Arthropoda</taxon>
        <taxon>Hexapoda</taxon>
        <taxon>Insecta</taxon>
        <taxon>Pterygota</taxon>
        <taxon>Neoptera</taxon>
        <taxon>Endopterygota</taxon>
        <taxon>Lepidoptera</taxon>
        <taxon>Glossata</taxon>
        <taxon>Ditrysia</taxon>
        <taxon>Tineoidea</taxon>
        <taxon>Psychidae</taxon>
        <taxon>Oiketicinae</taxon>
        <taxon>Eumeta</taxon>
    </lineage>
</organism>
<name>A0A4C1YLT6_EUMVA</name>
<proteinExistence type="predicted"/>
<gene>
    <name evidence="2" type="ORF">EVAR_61110_1</name>
</gene>
<protein>
    <submittedName>
        <fullName evidence="2">Uncharacterized protein</fullName>
    </submittedName>
</protein>